<evidence type="ECO:0000313" key="7">
    <source>
        <dbReference type="EMBL" id="GCF12150.1"/>
    </source>
</evidence>
<dbReference type="AlphaFoldDB" id="A0A4C2EFY3"/>
<evidence type="ECO:0000256" key="2">
    <source>
        <dbReference type="ARBA" id="ARBA00022692"/>
    </source>
</evidence>
<evidence type="ECO:0000256" key="5">
    <source>
        <dbReference type="SAM" id="Phobius"/>
    </source>
</evidence>
<evidence type="ECO:0000256" key="1">
    <source>
        <dbReference type="ARBA" id="ARBA00004141"/>
    </source>
</evidence>
<evidence type="ECO:0000256" key="3">
    <source>
        <dbReference type="ARBA" id="ARBA00022989"/>
    </source>
</evidence>
<evidence type="ECO:0000259" key="6">
    <source>
        <dbReference type="Pfam" id="PF04893"/>
    </source>
</evidence>
<protein>
    <recommendedName>
        <fullName evidence="6">Yip1 domain-containing protein</fullName>
    </recommendedName>
</protein>
<keyword evidence="4 5" id="KW-0472">Membrane</keyword>
<dbReference type="Proteomes" id="UP000304382">
    <property type="component" value="Unassembled WGS sequence"/>
</dbReference>
<feature type="transmembrane region" description="Helical" evidence="5">
    <location>
        <begin position="114"/>
        <end position="135"/>
    </location>
</feature>
<sequence>MSVPHRSADREKETVKPAHTLPTAVTQWVENPTGGRDRGPAALVRAWVEILSRPRRFFRTGVAPGDQAPGLVFAATVVLFEEVSRYAVVQLAERGVVSMGPFDYPAIGGFSPGVAVLALFAILVFVTPATVHLTAALQTLLLLPVASDRGGVSETVQVLCYAMAPCLLAGLPSAEVRVLVTAWGAGLYLLGTAVVHNIRLPVAALVGAVPAAIIFGYGFRGFQALSVLLADYGF</sequence>
<feature type="domain" description="Yip1" evidence="6">
    <location>
        <begin position="49"/>
        <end position="215"/>
    </location>
</feature>
<keyword evidence="8" id="KW-1185">Reference proteome</keyword>
<evidence type="ECO:0000256" key="4">
    <source>
        <dbReference type="ARBA" id="ARBA00023136"/>
    </source>
</evidence>
<evidence type="ECO:0000313" key="8">
    <source>
        <dbReference type="Proteomes" id="UP000304382"/>
    </source>
</evidence>
<comment type="subcellular location">
    <subcellularLocation>
        <location evidence="1">Membrane</location>
        <topology evidence="1">Multi-pass membrane protein</topology>
    </subcellularLocation>
</comment>
<keyword evidence="2 5" id="KW-0812">Transmembrane</keyword>
<dbReference type="GO" id="GO:0016020">
    <property type="term" value="C:membrane"/>
    <property type="evidence" value="ECO:0007669"/>
    <property type="project" value="UniProtKB-SubCell"/>
</dbReference>
<gene>
    <name evidence="7" type="ORF">Harman_00850</name>
</gene>
<feature type="transmembrane region" description="Helical" evidence="5">
    <location>
        <begin position="178"/>
        <end position="196"/>
    </location>
</feature>
<dbReference type="InterPro" id="IPR006977">
    <property type="entry name" value="Yip1_dom"/>
</dbReference>
<reference evidence="7 8" key="1">
    <citation type="submission" date="2019-02" db="EMBL/GenBank/DDBJ databases">
        <title>Haloarcula mannanilyticum sp. nov., a mannan degrading haloarchaeon isolated from commercial salt.</title>
        <authorList>
            <person name="Enomoto S."/>
            <person name="Shimane Y."/>
            <person name="Kamekura M."/>
            <person name="Ito T."/>
            <person name="Moriya O."/>
            <person name="Ihara K."/>
            <person name="Takahashi-Ando N."/>
            <person name="Fukushima Y."/>
            <person name="Yoshida Y."/>
            <person name="Usama R."/>
            <person name="Takai K."/>
            <person name="Minegishi H."/>
        </authorList>
    </citation>
    <scope>NUCLEOTIDE SEQUENCE [LARGE SCALE GENOMIC DNA]</scope>
    <source>
        <strain evidence="7 8">MD130-1</strain>
    </source>
</reference>
<keyword evidence="3 5" id="KW-1133">Transmembrane helix</keyword>
<organism evidence="7 8">
    <name type="scientific">Haloarcula mannanilytica</name>
    <dbReference type="NCBI Taxonomy" id="2509225"/>
    <lineage>
        <taxon>Archaea</taxon>
        <taxon>Methanobacteriati</taxon>
        <taxon>Methanobacteriota</taxon>
        <taxon>Stenosarchaea group</taxon>
        <taxon>Halobacteria</taxon>
        <taxon>Halobacteriales</taxon>
        <taxon>Haloarculaceae</taxon>
        <taxon>Haloarcula</taxon>
    </lineage>
</organism>
<name>A0A4C2EFY3_9EURY</name>
<dbReference type="EMBL" id="BIXZ01000001">
    <property type="protein sequence ID" value="GCF12150.1"/>
    <property type="molecule type" value="Genomic_DNA"/>
</dbReference>
<comment type="caution">
    <text evidence="7">The sequence shown here is derived from an EMBL/GenBank/DDBJ whole genome shotgun (WGS) entry which is preliminary data.</text>
</comment>
<accession>A0A4C2EFY3</accession>
<dbReference type="Pfam" id="PF04893">
    <property type="entry name" value="Yip1"/>
    <property type="match status" value="1"/>
</dbReference>
<proteinExistence type="predicted"/>
<feature type="transmembrane region" description="Helical" evidence="5">
    <location>
        <begin position="202"/>
        <end position="219"/>
    </location>
</feature>